<feature type="coiled-coil region" evidence="1">
    <location>
        <begin position="11"/>
        <end position="38"/>
    </location>
</feature>
<protein>
    <submittedName>
        <fullName evidence="2">Transposase</fullName>
    </submittedName>
</protein>
<reference evidence="2 3" key="1">
    <citation type="submission" date="2016-10" db="EMBL/GenBank/DDBJ databases">
        <authorList>
            <person name="de Groot N.N."/>
        </authorList>
    </citation>
    <scope>NUCLEOTIDE SEQUENCE [LARGE SCALE GENOMIC DNA]</scope>
    <source>
        <strain evidence="2 3">OK461</strain>
    </source>
</reference>
<dbReference type="Proteomes" id="UP000181942">
    <property type="component" value="Unassembled WGS sequence"/>
</dbReference>
<accession>A0A1I2XJK2</accession>
<dbReference type="EMBL" id="FONR01000048">
    <property type="protein sequence ID" value="SFH13663.1"/>
    <property type="molecule type" value="Genomic_DNA"/>
</dbReference>
<dbReference type="AlphaFoldDB" id="A0A1I2XJK2"/>
<organism evidence="2 3">
    <name type="scientific">Streptomyces mirabilis</name>
    <dbReference type="NCBI Taxonomy" id="68239"/>
    <lineage>
        <taxon>Bacteria</taxon>
        <taxon>Bacillati</taxon>
        <taxon>Actinomycetota</taxon>
        <taxon>Actinomycetes</taxon>
        <taxon>Kitasatosporales</taxon>
        <taxon>Streptomycetaceae</taxon>
        <taxon>Streptomyces</taxon>
    </lineage>
</organism>
<proteinExistence type="predicted"/>
<evidence type="ECO:0000313" key="3">
    <source>
        <dbReference type="Proteomes" id="UP000181942"/>
    </source>
</evidence>
<gene>
    <name evidence="2" type="ORF">SAMN02787118_1486</name>
</gene>
<keyword evidence="1" id="KW-0175">Coiled coil</keyword>
<evidence type="ECO:0000313" key="2">
    <source>
        <dbReference type="EMBL" id="SFH13663.1"/>
    </source>
</evidence>
<sequence length="48" mass="5488">MAEPSPGGRLRESERAELERLRAEARDKGKRIRELGMECDVCKQFVAL</sequence>
<name>A0A1I2XJK2_9ACTN</name>
<evidence type="ECO:0000256" key="1">
    <source>
        <dbReference type="SAM" id="Coils"/>
    </source>
</evidence>